<dbReference type="Pfam" id="PF04266">
    <property type="entry name" value="ASCH"/>
    <property type="match status" value="1"/>
</dbReference>
<protein>
    <recommendedName>
        <fullName evidence="1">ASCH domain-containing protein</fullName>
    </recommendedName>
</protein>
<dbReference type="RefSeq" id="WP_203654880.1">
    <property type="nucleotide sequence ID" value="NZ_BAAAZM010000002.1"/>
</dbReference>
<dbReference type="Proteomes" id="UP000612808">
    <property type="component" value="Unassembled WGS sequence"/>
</dbReference>
<dbReference type="EMBL" id="BOMB01000003">
    <property type="protein sequence ID" value="GID09871.1"/>
    <property type="molecule type" value="Genomic_DNA"/>
</dbReference>
<gene>
    <name evidence="2" type="ORF">Aru02nite_07600</name>
</gene>
<dbReference type="SMART" id="SM01022">
    <property type="entry name" value="ASCH"/>
    <property type="match status" value="1"/>
</dbReference>
<dbReference type="InterPro" id="IPR015947">
    <property type="entry name" value="PUA-like_sf"/>
</dbReference>
<keyword evidence="3" id="KW-1185">Reference proteome</keyword>
<dbReference type="Gene3D" id="3.40.140.10">
    <property type="entry name" value="Cytidine Deaminase, domain 2"/>
    <property type="match status" value="1"/>
</dbReference>
<dbReference type="InterPro" id="IPR016193">
    <property type="entry name" value="Cytidine_deaminase-like"/>
</dbReference>
<organism evidence="2 3">
    <name type="scientific">Actinocatenispora rupis</name>
    <dbReference type="NCBI Taxonomy" id="519421"/>
    <lineage>
        <taxon>Bacteria</taxon>
        <taxon>Bacillati</taxon>
        <taxon>Actinomycetota</taxon>
        <taxon>Actinomycetes</taxon>
        <taxon>Micromonosporales</taxon>
        <taxon>Micromonosporaceae</taxon>
        <taxon>Actinocatenispora</taxon>
    </lineage>
</organism>
<proteinExistence type="predicted"/>
<dbReference type="AlphaFoldDB" id="A0A8J3J1P6"/>
<dbReference type="CDD" id="cd01283">
    <property type="entry name" value="cytidine_deaminase"/>
    <property type="match status" value="1"/>
</dbReference>
<dbReference type="SUPFAM" id="SSF53927">
    <property type="entry name" value="Cytidine deaminase-like"/>
    <property type="match status" value="1"/>
</dbReference>
<feature type="domain" description="ASCH" evidence="1">
    <location>
        <begin position="169"/>
        <end position="268"/>
    </location>
</feature>
<sequence>MGENGFPLPASARELTDDEWALVEVARRAIDENTDAEPDGDGVHTMGAAVMAADHRMYAGVNLYHFTGGPCAELVALSAARAQGARQIVCIVAVGNHGRGVVGPCGRDRQVFLDYHPTMRVLVPTPYGPRSVRAVDLMPLAQRWTSESGTGPFDPSVYDDPEASGPQTVRFHPRYLDAVRSGAKTRTTRWGEAVTTGPARFVFESDPEVVLSATVTDVRGCTVAELTDEDARAEDLTTADDLRAALGTHYPAIGPADAVDVVTFRVDPDR</sequence>
<dbReference type="SUPFAM" id="SSF88697">
    <property type="entry name" value="PUA domain-like"/>
    <property type="match status" value="1"/>
</dbReference>
<evidence type="ECO:0000313" key="3">
    <source>
        <dbReference type="Proteomes" id="UP000612808"/>
    </source>
</evidence>
<dbReference type="GO" id="GO:0003824">
    <property type="term" value="F:catalytic activity"/>
    <property type="evidence" value="ECO:0007669"/>
    <property type="project" value="InterPro"/>
</dbReference>
<comment type="caution">
    <text evidence="2">The sequence shown here is derived from an EMBL/GenBank/DDBJ whole genome shotgun (WGS) entry which is preliminary data.</text>
</comment>
<dbReference type="InterPro" id="IPR007374">
    <property type="entry name" value="ASCH_domain"/>
</dbReference>
<name>A0A8J3J1P6_9ACTN</name>
<evidence type="ECO:0000313" key="2">
    <source>
        <dbReference type="EMBL" id="GID09871.1"/>
    </source>
</evidence>
<reference evidence="2" key="1">
    <citation type="submission" date="2021-01" db="EMBL/GenBank/DDBJ databases">
        <title>Whole genome shotgun sequence of Actinocatenispora rupis NBRC 107355.</title>
        <authorList>
            <person name="Komaki H."/>
            <person name="Tamura T."/>
        </authorList>
    </citation>
    <scope>NUCLEOTIDE SEQUENCE</scope>
    <source>
        <strain evidence="2">NBRC 107355</strain>
    </source>
</reference>
<dbReference type="CDD" id="cd06552">
    <property type="entry name" value="ASCH_yqfb_like"/>
    <property type="match status" value="1"/>
</dbReference>
<evidence type="ECO:0000259" key="1">
    <source>
        <dbReference type="SMART" id="SM01022"/>
    </source>
</evidence>
<accession>A0A8J3J1P6</accession>
<dbReference type="Gene3D" id="2.30.130.30">
    <property type="entry name" value="Hypothetical protein"/>
    <property type="match status" value="1"/>
</dbReference>